<protein>
    <submittedName>
        <fullName evidence="1">Myotubularin- protein 14</fullName>
    </submittedName>
</protein>
<organism evidence="1 2">
    <name type="scientific">Clonorchis sinensis</name>
    <name type="common">Chinese liver fluke</name>
    <dbReference type="NCBI Taxonomy" id="79923"/>
    <lineage>
        <taxon>Eukaryota</taxon>
        <taxon>Metazoa</taxon>
        <taxon>Spiralia</taxon>
        <taxon>Lophotrochozoa</taxon>
        <taxon>Platyhelminthes</taxon>
        <taxon>Trematoda</taxon>
        <taxon>Digenea</taxon>
        <taxon>Opisthorchiida</taxon>
        <taxon>Opisthorchiata</taxon>
        <taxon>Opisthorchiidae</taxon>
        <taxon>Clonorchis</taxon>
    </lineage>
</organism>
<accession>A0A8T1M429</accession>
<dbReference type="OrthoDB" id="2408718at2759"/>
<dbReference type="InterPro" id="IPR016130">
    <property type="entry name" value="Tyr_Pase_AS"/>
</dbReference>
<proteinExistence type="predicted"/>
<evidence type="ECO:0000313" key="2">
    <source>
        <dbReference type="Proteomes" id="UP000286415"/>
    </source>
</evidence>
<dbReference type="Proteomes" id="UP000286415">
    <property type="component" value="Unassembled WGS sequence"/>
</dbReference>
<dbReference type="InterPro" id="IPR029021">
    <property type="entry name" value="Prot-tyrosine_phosphatase-like"/>
</dbReference>
<reference evidence="1 2" key="2">
    <citation type="journal article" date="2021" name="Genomics">
        <title>High-quality reference genome for Clonorchis sinensis.</title>
        <authorList>
            <person name="Young N.D."/>
            <person name="Stroehlein A.J."/>
            <person name="Kinkar L."/>
            <person name="Wang T."/>
            <person name="Sohn W.M."/>
            <person name="Chang B.C.H."/>
            <person name="Kaur P."/>
            <person name="Weisz D."/>
            <person name="Dudchenko O."/>
            <person name="Aiden E.L."/>
            <person name="Korhonen P.K."/>
            <person name="Gasser R.B."/>
        </authorList>
    </citation>
    <scope>NUCLEOTIDE SEQUENCE [LARGE SCALE GENOMIC DNA]</scope>
    <source>
        <strain evidence="1">Cs-k2</strain>
    </source>
</reference>
<dbReference type="GO" id="GO:0004438">
    <property type="term" value="F:phosphatidylinositol-3-phosphate phosphatase activity"/>
    <property type="evidence" value="ECO:0007669"/>
    <property type="project" value="InterPro"/>
</dbReference>
<evidence type="ECO:0000313" key="1">
    <source>
        <dbReference type="EMBL" id="KAG5443728.1"/>
    </source>
</evidence>
<dbReference type="PROSITE" id="PS00383">
    <property type="entry name" value="TYR_PHOSPHATASE_1"/>
    <property type="match status" value="1"/>
</dbReference>
<keyword evidence="2" id="KW-1185">Reference proteome</keyword>
<dbReference type="SUPFAM" id="SSF52799">
    <property type="entry name" value="(Phosphotyrosine protein) phosphatases II"/>
    <property type="match status" value="1"/>
</dbReference>
<gene>
    <name evidence="1" type="ORF">CSKR_111040</name>
</gene>
<dbReference type="PANTHER" id="PTHR13524">
    <property type="entry name" value="MYOTUBULARIN-RELATED"/>
    <property type="match status" value="1"/>
</dbReference>
<reference evidence="1 2" key="1">
    <citation type="journal article" date="2018" name="Biotechnol. Adv.">
        <title>Improved genomic resources and new bioinformatic workflow for the carcinogenic parasite Clonorchis sinensis: Biotechnological implications.</title>
        <authorList>
            <person name="Wang D."/>
            <person name="Korhonen P.K."/>
            <person name="Gasser R.B."/>
            <person name="Young N.D."/>
        </authorList>
    </citation>
    <scope>NUCLEOTIDE SEQUENCE [LARGE SCALE GENOMIC DNA]</scope>
    <source>
        <strain evidence="1">Cs-k2</strain>
    </source>
</reference>
<dbReference type="PANTHER" id="PTHR13524:SF2">
    <property type="entry name" value="MYOTUBULARIN-RELATED PROTEIN 14"/>
    <property type="match status" value="1"/>
</dbReference>
<comment type="caution">
    <text evidence="1">The sequence shown here is derived from an EMBL/GenBank/DDBJ whole genome shotgun (WGS) entry which is preliminary data.</text>
</comment>
<dbReference type="InterPro" id="IPR039802">
    <property type="entry name" value="MTMR14"/>
</dbReference>
<name>A0A8T1M429_CLOSI</name>
<sequence>MTSSVEEEDILNLLELMLRRNFSEYYFRSYKDDITAVSERCSNLVRRDYYIKELKNSDASMCAHYPPALFLPELDDNCSTEDLQKLISQAKFARSRTRFVCPVLSFGRKIVCRSSTLSGSLELYGRQFASVAGFNFDTTSGIPQVPNNARNSSPVGVHEVQSTLDHFRDNDCELLKRFRVAYICDFMLEYRKIKYRLPVTSSEKADSHRRYHDFDVLALPYPGSEFFRVWRDSEYAMADLVFDWEQAGIEVELREESLRRTLLTSAIDWTTYKTWDVTTLTGNYLKLLLGLLVEGAGGMLLHCVSGWDRTPLFISLMRCLLWAEQLAHQSLGANEMLYFTLAYDWFLFGHKLRTRLESGEEILLFAFRFLATIASDTSFSLRDVYGAHLTLASPDGSSDKSSKQLKCSPTERRHRLEQLSTIFQITWENALELYNPLGRPVDTTPNRTQLSGSWVVPLGETPEDDRTAKYSPLAMVSQVNCCLMTLAIFRDKRQLYMHQHMNSNDLLLSLSQTIVDSRLYSQLHLLHSVLPLTTTSWRV</sequence>
<dbReference type="AlphaFoldDB" id="A0A8T1M429"/>
<dbReference type="EMBL" id="NIRI02000056">
    <property type="protein sequence ID" value="KAG5443728.1"/>
    <property type="molecule type" value="Genomic_DNA"/>
</dbReference>